<feature type="transmembrane region" description="Helical" evidence="6">
    <location>
        <begin position="270"/>
        <end position="291"/>
    </location>
</feature>
<keyword evidence="3 6" id="KW-1133">Transmembrane helix</keyword>
<evidence type="ECO:0000256" key="3">
    <source>
        <dbReference type="ARBA" id="ARBA00022989"/>
    </source>
</evidence>
<keyword evidence="8" id="KW-1185">Reference proteome</keyword>
<keyword evidence="5" id="KW-0297">G-protein coupled receptor</keyword>
<feature type="transmembrane region" description="Helical" evidence="6">
    <location>
        <begin position="237"/>
        <end position="258"/>
    </location>
</feature>
<comment type="subcellular location">
    <subcellularLocation>
        <location evidence="1">Membrane</location>
    </subcellularLocation>
</comment>
<organism evidence="8 9">
    <name type="scientific">Saccoglossus kowalevskii</name>
    <name type="common">Acorn worm</name>
    <dbReference type="NCBI Taxonomy" id="10224"/>
    <lineage>
        <taxon>Eukaryota</taxon>
        <taxon>Metazoa</taxon>
        <taxon>Hemichordata</taxon>
        <taxon>Enteropneusta</taxon>
        <taxon>Harrimaniidae</taxon>
        <taxon>Saccoglossus</taxon>
    </lineage>
</organism>
<feature type="transmembrane region" description="Helical" evidence="6">
    <location>
        <begin position="175"/>
        <end position="198"/>
    </location>
</feature>
<dbReference type="SUPFAM" id="SSF81321">
    <property type="entry name" value="Family A G protein-coupled receptor-like"/>
    <property type="match status" value="1"/>
</dbReference>
<name>A0ABM0MU28_SACKO</name>
<dbReference type="PRINTS" id="PR00237">
    <property type="entry name" value="GPCRRHODOPSN"/>
</dbReference>
<dbReference type="Proteomes" id="UP000694865">
    <property type="component" value="Unplaced"/>
</dbReference>
<keyword evidence="5" id="KW-0807">Transducer</keyword>
<dbReference type="PANTHER" id="PTHR45698:SF1">
    <property type="entry name" value="TRACE AMINE-ASSOCIATED RECEPTOR 13C-LIKE"/>
    <property type="match status" value="1"/>
</dbReference>
<dbReference type="GeneID" id="102804759"/>
<evidence type="ECO:0000313" key="9">
    <source>
        <dbReference type="RefSeq" id="XP_006823519.1"/>
    </source>
</evidence>
<evidence type="ECO:0000313" key="8">
    <source>
        <dbReference type="Proteomes" id="UP000694865"/>
    </source>
</evidence>
<feature type="transmembrane region" description="Helical" evidence="6">
    <location>
        <begin position="20"/>
        <end position="41"/>
    </location>
</feature>
<keyword evidence="5" id="KW-0675">Receptor</keyword>
<evidence type="ECO:0000256" key="5">
    <source>
        <dbReference type="RuleBase" id="RU000688"/>
    </source>
</evidence>
<dbReference type="InterPro" id="IPR000276">
    <property type="entry name" value="GPCR_Rhodpsn"/>
</dbReference>
<protein>
    <submittedName>
        <fullName evidence="9">Substance-P receptor-like</fullName>
    </submittedName>
</protein>
<comment type="similarity">
    <text evidence="5">Belongs to the G-protein coupled receptor 1 family.</text>
</comment>
<feature type="transmembrane region" description="Helical" evidence="6">
    <location>
        <begin position="96"/>
        <end position="114"/>
    </location>
</feature>
<dbReference type="PANTHER" id="PTHR45698">
    <property type="entry name" value="TRACE AMINE-ASSOCIATED RECEPTOR 19N-RELATED"/>
    <property type="match status" value="1"/>
</dbReference>
<reference evidence="9" key="1">
    <citation type="submission" date="2025-08" db="UniProtKB">
        <authorList>
            <consortium name="RefSeq"/>
        </authorList>
    </citation>
    <scope>IDENTIFICATION</scope>
    <source>
        <tissue evidence="9">Testes</tissue>
    </source>
</reference>
<accession>A0ABM0MU28</accession>
<evidence type="ECO:0000256" key="1">
    <source>
        <dbReference type="ARBA" id="ARBA00004370"/>
    </source>
</evidence>
<keyword evidence="4 6" id="KW-0472">Membrane</keyword>
<evidence type="ECO:0000256" key="4">
    <source>
        <dbReference type="ARBA" id="ARBA00023136"/>
    </source>
</evidence>
<dbReference type="RefSeq" id="XP_006823519.1">
    <property type="nucleotide sequence ID" value="XM_006823456.1"/>
</dbReference>
<evidence type="ECO:0000256" key="6">
    <source>
        <dbReference type="SAM" id="Phobius"/>
    </source>
</evidence>
<feature type="domain" description="G-protein coupled receptors family 1 profile" evidence="7">
    <location>
        <begin position="32"/>
        <end position="289"/>
    </location>
</feature>
<dbReference type="PROSITE" id="PS00237">
    <property type="entry name" value="G_PROTEIN_RECEP_F1_1"/>
    <property type="match status" value="1"/>
</dbReference>
<keyword evidence="2 5" id="KW-0812">Transmembrane</keyword>
<feature type="transmembrane region" description="Helical" evidence="6">
    <location>
        <begin position="134"/>
        <end position="155"/>
    </location>
</feature>
<proteinExistence type="inferred from homology"/>
<dbReference type="Gene3D" id="1.20.1070.10">
    <property type="entry name" value="Rhodopsin 7-helix transmembrane proteins"/>
    <property type="match status" value="1"/>
</dbReference>
<evidence type="ECO:0000256" key="2">
    <source>
        <dbReference type="ARBA" id="ARBA00022692"/>
    </source>
</evidence>
<gene>
    <name evidence="9" type="primary">LOC102804759</name>
</gene>
<feature type="transmembrane region" description="Helical" evidence="6">
    <location>
        <begin position="53"/>
        <end position="76"/>
    </location>
</feature>
<dbReference type="Pfam" id="PF00001">
    <property type="entry name" value="7tm_1"/>
    <property type="match status" value="1"/>
</dbReference>
<dbReference type="PROSITE" id="PS50262">
    <property type="entry name" value="G_PROTEIN_RECEP_F1_2"/>
    <property type="match status" value="1"/>
</dbReference>
<dbReference type="CDD" id="cd00637">
    <property type="entry name" value="7tm_classA_rhodopsin-like"/>
    <property type="match status" value="1"/>
</dbReference>
<dbReference type="InterPro" id="IPR017452">
    <property type="entry name" value="GPCR_Rhodpsn_7TM"/>
</dbReference>
<evidence type="ECO:0000259" key="7">
    <source>
        <dbReference type="PROSITE" id="PS50262"/>
    </source>
</evidence>
<sequence length="328" mass="37512">MTGNQTDSSVTSSSEYKLAILYAIVGTIGLLGNMFVCYVFYRIRRLRSITNLFIINQSVIDMISSLIFLILKLGPIKLPSKGISGSLFCKFWYSEYLMWSLFLASTANLCVVTLERYFAICHPVFHRNKFNKKAAKIIIAIVWLYGFPIELLWGLPFHHSGEHCAIKYISREFSLIVGVLFFCIAWFFPLVLMVVCYVQIIKRLSGNKLNPSDNADRHSSNNNSTFRRAQRNVVKTLFIVSMTYALCWGPNEIALLHFNMGGYLDFSSDYYFFSVVLVFCNPCINPFIYVFQYHQFRDKIPIAFGCKKASTTDERTGTVTGSEMHTDA</sequence>